<evidence type="ECO:0000256" key="1">
    <source>
        <dbReference type="SAM" id="SignalP"/>
    </source>
</evidence>
<gene>
    <name evidence="2" type="ORF">E4U42_001482</name>
</gene>
<feature type="chain" id="PRO_5035450389" evidence="1">
    <location>
        <begin position="22"/>
        <end position="118"/>
    </location>
</feature>
<proteinExistence type="predicted"/>
<feature type="signal peptide" evidence="1">
    <location>
        <begin position="1"/>
        <end position="21"/>
    </location>
</feature>
<dbReference type="Proteomes" id="UP000811619">
    <property type="component" value="Unassembled WGS sequence"/>
</dbReference>
<organism evidence="2 3">
    <name type="scientific">Claviceps africana</name>
    <dbReference type="NCBI Taxonomy" id="83212"/>
    <lineage>
        <taxon>Eukaryota</taxon>
        <taxon>Fungi</taxon>
        <taxon>Dikarya</taxon>
        <taxon>Ascomycota</taxon>
        <taxon>Pezizomycotina</taxon>
        <taxon>Sordariomycetes</taxon>
        <taxon>Hypocreomycetidae</taxon>
        <taxon>Hypocreales</taxon>
        <taxon>Clavicipitaceae</taxon>
        <taxon>Claviceps</taxon>
    </lineage>
</organism>
<keyword evidence="1" id="KW-0732">Signal</keyword>
<evidence type="ECO:0000313" key="3">
    <source>
        <dbReference type="Proteomes" id="UP000811619"/>
    </source>
</evidence>
<sequence>MQFSTSAVLAAVAIFAGQAYAKCGVPMPNKGRPLGAPCTYADGPDAADFLACGQSNALFRSTGAWPSFKITSGDQLITIIATCPDDGKTAQLTCEPHSEGTVDLPCRHPVTAESIEYS</sequence>
<keyword evidence="3" id="KW-1185">Reference proteome</keyword>
<protein>
    <submittedName>
        <fullName evidence="2">Uncharacterized protein</fullName>
    </submittedName>
</protein>
<dbReference type="EMBL" id="SRPY01001445">
    <property type="protein sequence ID" value="KAG5913092.1"/>
    <property type="molecule type" value="Genomic_DNA"/>
</dbReference>
<name>A0A8K0NHA9_9HYPO</name>
<evidence type="ECO:0000313" key="2">
    <source>
        <dbReference type="EMBL" id="KAG5913092.1"/>
    </source>
</evidence>
<accession>A0A8K0NHA9</accession>
<comment type="caution">
    <text evidence="2">The sequence shown here is derived from an EMBL/GenBank/DDBJ whole genome shotgun (WGS) entry which is preliminary data.</text>
</comment>
<reference evidence="2" key="1">
    <citation type="journal article" date="2020" name="bioRxiv">
        <title>Whole genome comparisons of ergot fungi reveals the divergence and evolution of species within the genus Claviceps are the result of varying mechanisms driving genome evolution and host range expansion.</title>
        <authorList>
            <person name="Wyka S.A."/>
            <person name="Mondo S.J."/>
            <person name="Liu M."/>
            <person name="Dettman J."/>
            <person name="Nalam V."/>
            <person name="Broders K.D."/>
        </authorList>
    </citation>
    <scope>NUCLEOTIDE SEQUENCE</scope>
    <source>
        <strain evidence="2">CCC 489</strain>
    </source>
</reference>
<dbReference type="AlphaFoldDB" id="A0A8K0NHA9"/>